<proteinExistence type="predicted"/>
<feature type="compositionally biased region" description="Polar residues" evidence="1">
    <location>
        <begin position="44"/>
        <end position="55"/>
    </location>
</feature>
<reference evidence="2 3" key="1">
    <citation type="submission" date="2024-09" db="EMBL/GenBank/DDBJ databases">
        <title>Nodulacao em especies de Leguminosae Basais da Amazonia e Caracterizacao dos Rizobios e Bacterias Associadas aos Nodulos.</title>
        <authorList>
            <person name="Jambeiro I.C.A."/>
            <person name="Lopes I.S."/>
            <person name="Aguiar E.R.G.R."/>
            <person name="Santos A.F.J."/>
            <person name="Dos Santos J.M.F."/>
            <person name="Gross E."/>
        </authorList>
    </citation>
    <scope>NUCLEOTIDE SEQUENCE [LARGE SCALE GENOMIC DNA]</scope>
    <source>
        <strain evidence="2 3">BRUESC1165</strain>
    </source>
</reference>
<evidence type="ECO:0000313" key="2">
    <source>
        <dbReference type="EMBL" id="MFC1457566.1"/>
    </source>
</evidence>
<evidence type="ECO:0000313" key="3">
    <source>
        <dbReference type="Proteomes" id="UP001593940"/>
    </source>
</evidence>
<dbReference type="RefSeq" id="WP_203271515.1">
    <property type="nucleotide sequence ID" value="NZ_JAFBID010000013.1"/>
</dbReference>
<dbReference type="EMBL" id="JBHOMY010000031">
    <property type="protein sequence ID" value="MFC1457566.1"/>
    <property type="molecule type" value="Genomic_DNA"/>
</dbReference>
<sequence>MTIFDPISGCQITINLSEKPYRPIIRQEGPTGGEQRFRAGQASGEGSKSPDLSQSHSRKRFKA</sequence>
<protein>
    <submittedName>
        <fullName evidence="2">Uncharacterized protein</fullName>
    </submittedName>
</protein>
<keyword evidence="3" id="KW-1185">Reference proteome</keyword>
<feature type="region of interest" description="Disordered" evidence="1">
    <location>
        <begin position="20"/>
        <end position="63"/>
    </location>
</feature>
<name>A0ABV6Y8G9_9HYPH</name>
<comment type="caution">
    <text evidence="2">The sequence shown here is derived from an EMBL/GenBank/DDBJ whole genome shotgun (WGS) entry which is preliminary data.</text>
</comment>
<evidence type="ECO:0000256" key="1">
    <source>
        <dbReference type="SAM" id="MobiDB-lite"/>
    </source>
</evidence>
<accession>A0ABV6Y8G9</accession>
<organism evidence="2 3">
    <name type="scientific">Microvirga arabica</name>
    <dbReference type="NCBI Taxonomy" id="1128671"/>
    <lineage>
        <taxon>Bacteria</taxon>
        <taxon>Pseudomonadati</taxon>
        <taxon>Pseudomonadota</taxon>
        <taxon>Alphaproteobacteria</taxon>
        <taxon>Hyphomicrobiales</taxon>
        <taxon>Methylobacteriaceae</taxon>
        <taxon>Microvirga</taxon>
    </lineage>
</organism>
<gene>
    <name evidence="2" type="ORF">ACETIH_12720</name>
</gene>
<dbReference type="Proteomes" id="UP001593940">
    <property type="component" value="Unassembled WGS sequence"/>
</dbReference>